<dbReference type="Proteomes" id="UP000677054">
    <property type="component" value="Unassembled WGS sequence"/>
</dbReference>
<feature type="compositionally biased region" description="Low complexity" evidence="11">
    <location>
        <begin position="215"/>
        <end position="237"/>
    </location>
</feature>
<dbReference type="InterPro" id="IPR034977">
    <property type="entry name" value="CPEB1_RRM1"/>
</dbReference>
<dbReference type="PANTHER" id="PTHR12566:SF9">
    <property type="entry name" value="CYTOPLASMIC POLYADENYLATION ELEMENT-BINDING PROTEIN 1"/>
    <property type="match status" value="1"/>
</dbReference>
<evidence type="ECO:0000256" key="3">
    <source>
        <dbReference type="ARBA" id="ARBA00022490"/>
    </source>
</evidence>
<protein>
    <recommendedName>
        <fullName evidence="12">RRM domain-containing protein</fullName>
    </recommendedName>
</protein>
<dbReference type="SUPFAM" id="SSF54928">
    <property type="entry name" value="RNA-binding domain, RBD"/>
    <property type="match status" value="1"/>
</dbReference>
<dbReference type="GO" id="GO:0003730">
    <property type="term" value="F:mRNA 3'-UTR binding"/>
    <property type="evidence" value="ECO:0007669"/>
    <property type="project" value="InterPro"/>
</dbReference>
<dbReference type="FunFam" id="4.10.640.40:FF:000002">
    <property type="entry name" value="Putative Cytoplasmic polyadenylation element-binding protein 1"/>
    <property type="match status" value="1"/>
</dbReference>
<keyword evidence="4" id="KW-0507">mRNA processing</keyword>
<dbReference type="InterPro" id="IPR032292">
    <property type="entry name" value="CEBP1_N"/>
</dbReference>
<keyword evidence="5" id="KW-0479">Metal-binding</keyword>
<keyword evidence="9 10" id="KW-0694">RNA-binding</keyword>
<evidence type="ECO:0000256" key="8">
    <source>
        <dbReference type="ARBA" id="ARBA00022845"/>
    </source>
</evidence>
<keyword evidence="3" id="KW-0963">Cytoplasm</keyword>
<feature type="compositionally biased region" description="Low complexity" evidence="11">
    <location>
        <begin position="168"/>
        <end position="188"/>
    </location>
</feature>
<feature type="region of interest" description="Disordered" evidence="11">
    <location>
        <begin position="152"/>
        <end position="243"/>
    </location>
</feature>
<dbReference type="InterPro" id="IPR034819">
    <property type="entry name" value="CPEB"/>
</dbReference>
<evidence type="ECO:0000313" key="14">
    <source>
        <dbReference type="Proteomes" id="UP000677054"/>
    </source>
</evidence>
<dbReference type="InterPro" id="IPR000504">
    <property type="entry name" value="RRM_dom"/>
</dbReference>
<dbReference type="InterPro" id="IPR012677">
    <property type="entry name" value="Nucleotide-bd_a/b_plait_sf"/>
</dbReference>
<keyword evidence="6" id="KW-0677">Repeat</keyword>
<proteinExistence type="inferred from homology"/>
<feature type="domain" description="RRM" evidence="12">
    <location>
        <begin position="364"/>
        <end position="473"/>
    </location>
</feature>
<evidence type="ECO:0000256" key="5">
    <source>
        <dbReference type="ARBA" id="ARBA00022723"/>
    </source>
</evidence>
<keyword evidence="14" id="KW-1185">Reference proteome</keyword>
<dbReference type="PROSITE" id="PS50102">
    <property type="entry name" value="RRM"/>
    <property type="match status" value="1"/>
</dbReference>
<dbReference type="Gene3D" id="3.30.70.330">
    <property type="match status" value="2"/>
</dbReference>
<keyword evidence="7" id="KW-0862">Zinc</keyword>
<comment type="subcellular location">
    <subcellularLocation>
        <location evidence="1">Cytoplasm</location>
    </subcellularLocation>
</comment>
<organism evidence="13">
    <name type="scientific">Darwinula stevensoni</name>
    <dbReference type="NCBI Taxonomy" id="69355"/>
    <lineage>
        <taxon>Eukaryota</taxon>
        <taxon>Metazoa</taxon>
        <taxon>Ecdysozoa</taxon>
        <taxon>Arthropoda</taxon>
        <taxon>Crustacea</taxon>
        <taxon>Oligostraca</taxon>
        <taxon>Ostracoda</taxon>
        <taxon>Podocopa</taxon>
        <taxon>Podocopida</taxon>
        <taxon>Darwinulocopina</taxon>
        <taxon>Darwinuloidea</taxon>
        <taxon>Darwinulidae</taxon>
        <taxon>Darwinula</taxon>
    </lineage>
</organism>
<feature type="region of interest" description="Disordered" evidence="11">
    <location>
        <begin position="87"/>
        <end position="128"/>
    </location>
</feature>
<dbReference type="CDD" id="cd12723">
    <property type="entry name" value="RRM1_CPEB1"/>
    <property type="match status" value="1"/>
</dbReference>
<feature type="compositionally biased region" description="Basic and acidic residues" evidence="11">
    <location>
        <begin position="1"/>
        <end position="17"/>
    </location>
</feature>
<dbReference type="PANTHER" id="PTHR12566">
    <property type="entry name" value="CYTOPLASMIC POLYADENYLATION ELEMENT BINDING PROTEIN CPEB"/>
    <property type="match status" value="1"/>
</dbReference>
<evidence type="ECO:0000256" key="1">
    <source>
        <dbReference type="ARBA" id="ARBA00004496"/>
    </source>
</evidence>
<dbReference type="FunFam" id="3.30.70.330:FF:000086">
    <property type="entry name" value="Putative Cytoplasmic polyadenylation element-binding protein 1"/>
    <property type="match status" value="1"/>
</dbReference>
<dbReference type="FunFam" id="3.30.70.330:FF:000054">
    <property type="entry name" value="Cytoplasmic polyadenylation element-binding protein 1"/>
    <property type="match status" value="1"/>
</dbReference>
<dbReference type="GO" id="GO:0043022">
    <property type="term" value="F:ribosome binding"/>
    <property type="evidence" value="ECO:0007669"/>
    <property type="project" value="TreeGrafter"/>
</dbReference>
<feature type="compositionally biased region" description="Low complexity" evidence="11">
    <location>
        <begin position="109"/>
        <end position="123"/>
    </location>
</feature>
<reference evidence="13" key="1">
    <citation type="submission" date="2020-11" db="EMBL/GenBank/DDBJ databases">
        <authorList>
            <person name="Tran Van P."/>
        </authorList>
    </citation>
    <scope>NUCLEOTIDE SEQUENCE</scope>
</reference>
<dbReference type="GO" id="GO:0008135">
    <property type="term" value="F:translation factor activity, RNA binding"/>
    <property type="evidence" value="ECO:0007669"/>
    <property type="project" value="TreeGrafter"/>
</dbReference>
<dbReference type="AlphaFoldDB" id="A0A7R8XDW1"/>
<evidence type="ECO:0000313" key="13">
    <source>
        <dbReference type="EMBL" id="CAD7248753.1"/>
    </source>
</evidence>
<name>A0A7R8XDW1_9CRUS</name>
<feature type="compositionally biased region" description="Gly residues" evidence="11">
    <location>
        <begin position="189"/>
        <end position="214"/>
    </location>
</feature>
<accession>A0A7R8XDW1</accession>
<dbReference type="Pfam" id="PF16367">
    <property type="entry name" value="RRM_7"/>
    <property type="match status" value="1"/>
</dbReference>
<dbReference type="GO" id="GO:0000900">
    <property type="term" value="F:mRNA regulatory element binding translation repressor activity"/>
    <property type="evidence" value="ECO:0007669"/>
    <property type="project" value="TreeGrafter"/>
</dbReference>
<comment type="similarity">
    <text evidence="2">Belongs to the RRM CPEB family.</text>
</comment>
<evidence type="ECO:0000256" key="2">
    <source>
        <dbReference type="ARBA" id="ARBA00010347"/>
    </source>
</evidence>
<dbReference type="GO" id="GO:0005634">
    <property type="term" value="C:nucleus"/>
    <property type="evidence" value="ECO:0007669"/>
    <property type="project" value="TreeGrafter"/>
</dbReference>
<dbReference type="GO" id="GO:0045202">
    <property type="term" value="C:synapse"/>
    <property type="evidence" value="ECO:0007669"/>
    <property type="project" value="TreeGrafter"/>
</dbReference>
<evidence type="ECO:0000256" key="10">
    <source>
        <dbReference type="PROSITE-ProRule" id="PRU00176"/>
    </source>
</evidence>
<dbReference type="GO" id="GO:2000766">
    <property type="term" value="P:negative regulation of cytoplasmic translation"/>
    <property type="evidence" value="ECO:0007669"/>
    <property type="project" value="TreeGrafter"/>
</dbReference>
<dbReference type="EMBL" id="LR901495">
    <property type="protein sequence ID" value="CAD7248753.1"/>
    <property type="molecule type" value="Genomic_DNA"/>
</dbReference>
<gene>
    <name evidence="13" type="ORF">DSTB1V02_LOCUS8562</name>
</gene>
<evidence type="ECO:0000256" key="4">
    <source>
        <dbReference type="ARBA" id="ARBA00022664"/>
    </source>
</evidence>
<dbReference type="OrthoDB" id="10033548at2759"/>
<keyword evidence="8" id="KW-0810">Translation regulation</keyword>
<dbReference type="InterPro" id="IPR038446">
    <property type="entry name" value="CEBP_ZZ_sf"/>
</dbReference>
<dbReference type="CDD" id="cd19757">
    <property type="entry name" value="Bbox1"/>
    <property type="match status" value="1"/>
</dbReference>
<evidence type="ECO:0000256" key="9">
    <source>
        <dbReference type="ARBA" id="ARBA00022884"/>
    </source>
</evidence>
<evidence type="ECO:0000256" key="11">
    <source>
        <dbReference type="SAM" id="MobiDB-lite"/>
    </source>
</evidence>
<dbReference type="GO" id="GO:0046872">
    <property type="term" value="F:metal ion binding"/>
    <property type="evidence" value="ECO:0007669"/>
    <property type="project" value="UniProtKB-KW"/>
</dbReference>
<dbReference type="GO" id="GO:0005737">
    <property type="term" value="C:cytoplasm"/>
    <property type="evidence" value="ECO:0007669"/>
    <property type="project" value="UniProtKB-SubCell"/>
</dbReference>
<dbReference type="EMBL" id="CAJPEV010001978">
    <property type="protein sequence ID" value="CAG0895162.1"/>
    <property type="molecule type" value="Genomic_DNA"/>
</dbReference>
<evidence type="ECO:0000256" key="7">
    <source>
        <dbReference type="ARBA" id="ARBA00022833"/>
    </source>
</evidence>
<dbReference type="GO" id="GO:0043005">
    <property type="term" value="C:neuron projection"/>
    <property type="evidence" value="ECO:0007669"/>
    <property type="project" value="TreeGrafter"/>
</dbReference>
<dbReference type="Gene3D" id="4.10.640.40">
    <property type="entry name" value="Cytoplasmic polyadenylation element-binding protein, ZZ domain"/>
    <property type="match status" value="1"/>
</dbReference>
<feature type="region of interest" description="Disordered" evidence="11">
    <location>
        <begin position="1"/>
        <end position="39"/>
    </location>
</feature>
<dbReference type="InterPro" id="IPR032296">
    <property type="entry name" value="CEBP_ZZ"/>
</dbReference>
<evidence type="ECO:0000256" key="6">
    <source>
        <dbReference type="ARBA" id="ARBA00022737"/>
    </source>
</evidence>
<dbReference type="Pfam" id="PF16368">
    <property type="entry name" value="CEBP1_N"/>
    <property type="match status" value="1"/>
</dbReference>
<evidence type="ECO:0000259" key="12">
    <source>
        <dbReference type="PROSITE" id="PS50102"/>
    </source>
</evidence>
<sequence>MWLSKPKDALDLLRPAEDPGPQPRMQRYGEDPEGGGLNWETLLRPRTDSLLGSGGLELNSLNGDYLHPRTQEPLTIGDLLKMAGGGGSDGEALTPLRTPKAAPRATLGSTSSSSGFSSCNHSSPDSIWTPSAQSVGRFGSSTNEVSRSLAHLFGSDSPHEGHGFRTNSFSSGSHLSDSGSGSPPYLRGLGPGGGGGGGGCLGGMMGEPGGGGGRSTSPDSGPGSFSGSRGSSPIKSPSRGDGMLADLMNSLSLNGSGSANAGVAPLGASAITNHLLPGGLSGGQGLGSSPTDLTPFQLVSLQRGGNSPSPLFPLGGALLQGADPKSLEMAAKFHRCAATELYNATFTWSGALPPRLHKNPVYSPKVFLGGVPWDITEQSLLNAFKLFGPLKVEWPGKEKSVSPLGLEAWVVPSIHVLFSGSAPSQPKGYVYILFESDQHVKALLQACTHDYSSGGKYYYKISSRRLRSKEVQVIPWAISDSNFVRSPSPRLDPAKTVFVGALHGMLTAEALAIIMNDLFSGVLYAGIDTDKYKYPIGSGRVTFNNHKSYMQAVAAAFIEIKTPSFTKKVQVDPYLEDSLCSVCGTMQGPYFCRDITCFKYFCRSCWQWQHSLESLRHHLPLMKSTRGTSSASPQRPK</sequence>
<dbReference type="GO" id="GO:0006397">
    <property type="term" value="P:mRNA processing"/>
    <property type="evidence" value="ECO:0007669"/>
    <property type="project" value="UniProtKB-KW"/>
</dbReference>
<dbReference type="CDD" id="cd12725">
    <property type="entry name" value="RRM2_CPEB1"/>
    <property type="match status" value="1"/>
</dbReference>
<dbReference type="Pfam" id="PF16366">
    <property type="entry name" value="CEBP_ZZ"/>
    <property type="match status" value="1"/>
</dbReference>
<dbReference type="InterPro" id="IPR035979">
    <property type="entry name" value="RBD_domain_sf"/>
</dbReference>